<gene>
    <name evidence="2" type="ORF">J1777_05945</name>
</gene>
<organism evidence="2 3">
    <name type="scientific">Comamonas denitrificans</name>
    <dbReference type="NCBI Taxonomy" id="117506"/>
    <lineage>
        <taxon>Bacteria</taxon>
        <taxon>Pseudomonadati</taxon>
        <taxon>Pseudomonadota</taxon>
        <taxon>Betaproteobacteria</taxon>
        <taxon>Burkholderiales</taxon>
        <taxon>Comamonadaceae</taxon>
        <taxon>Comamonas</taxon>
    </lineage>
</organism>
<dbReference type="RefSeq" id="WP_207574899.1">
    <property type="nucleotide sequence ID" value="NZ_JAFNME010000009.1"/>
</dbReference>
<evidence type="ECO:0000313" key="2">
    <source>
        <dbReference type="EMBL" id="MBO1249380.1"/>
    </source>
</evidence>
<dbReference type="EMBL" id="JAFNME010000009">
    <property type="protein sequence ID" value="MBO1249380.1"/>
    <property type="molecule type" value="Genomic_DNA"/>
</dbReference>
<protein>
    <submittedName>
        <fullName evidence="2">Uncharacterized protein</fullName>
    </submittedName>
</protein>
<name>A0A939GUR5_9BURK</name>
<keyword evidence="3" id="KW-1185">Reference proteome</keyword>
<evidence type="ECO:0000313" key="3">
    <source>
        <dbReference type="Proteomes" id="UP000664731"/>
    </source>
</evidence>
<feature type="compositionally biased region" description="Low complexity" evidence="1">
    <location>
        <begin position="117"/>
        <end position="131"/>
    </location>
</feature>
<comment type="caution">
    <text evidence="2">The sequence shown here is derived from an EMBL/GenBank/DDBJ whole genome shotgun (WGS) entry which is preliminary data.</text>
</comment>
<reference evidence="2" key="1">
    <citation type="submission" date="2021-03" db="EMBL/GenBank/DDBJ databases">
        <title>Comamonas denitrificans.</title>
        <authorList>
            <person name="Finster K."/>
        </authorList>
    </citation>
    <scope>NUCLEOTIDE SEQUENCE</scope>
    <source>
        <strain evidence="2">MM2021_4</strain>
    </source>
</reference>
<accession>A0A939GUR5</accession>
<dbReference type="AlphaFoldDB" id="A0A939GUR5"/>
<feature type="region of interest" description="Disordered" evidence="1">
    <location>
        <begin position="109"/>
        <end position="131"/>
    </location>
</feature>
<dbReference type="Proteomes" id="UP000664731">
    <property type="component" value="Unassembled WGS sequence"/>
</dbReference>
<evidence type="ECO:0000256" key="1">
    <source>
        <dbReference type="SAM" id="MobiDB-lite"/>
    </source>
</evidence>
<sequence length="148" mass="16326">MQAELQALLDDLVPEQQDTLPPDARERATAQALLRYYTDMSLPAQAEVSLEHRLPVAQWAAYLLCQQLATRYSSERETTLAVDMARTQSRAQAYAARAKEYRQAYYAGTGQADPLDPSAAPSQGAAAAVASWPRRNPRHNLVRRGAGL</sequence>
<proteinExistence type="predicted"/>